<dbReference type="GO" id="GO:0044550">
    <property type="term" value="P:secondary metabolite biosynthetic process"/>
    <property type="evidence" value="ECO:0007669"/>
    <property type="project" value="TreeGrafter"/>
</dbReference>
<gene>
    <name evidence="1" type="ORF">SAMN04490194_2116</name>
</gene>
<protein>
    <submittedName>
        <fullName evidence="1">3-hydroxy-3-methylglutaryl CoA synthase</fullName>
    </submittedName>
</protein>
<evidence type="ECO:0000313" key="1">
    <source>
        <dbReference type="EMBL" id="SEE40820.1"/>
    </source>
</evidence>
<proteinExistence type="predicted"/>
<dbReference type="Gene3D" id="3.40.47.10">
    <property type="match status" value="2"/>
</dbReference>
<evidence type="ECO:0000313" key="2">
    <source>
        <dbReference type="Proteomes" id="UP000198985"/>
    </source>
</evidence>
<dbReference type="InterPro" id="IPR016039">
    <property type="entry name" value="Thiolase-like"/>
</dbReference>
<dbReference type="AlphaFoldDB" id="A0A1H5IKU7"/>
<dbReference type="Proteomes" id="UP000198985">
    <property type="component" value="Unassembled WGS sequence"/>
</dbReference>
<dbReference type="GO" id="GO:0016746">
    <property type="term" value="F:acyltransferase activity"/>
    <property type="evidence" value="ECO:0007669"/>
    <property type="project" value="UniProtKB-KW"/>
</dbReference>
<dbReference type="EMBL" id="FNTY01000002">
    <property type="protein sequence ID" value="SEE40820.1"/>
    <property type="molecule type" value="Genomic_DNA"/>
</dbReference>
<dbReference type="RefSeq" id="WP_208603344.1">
    <property type="nucleotide sequence ID" value="NZ_FNTY01000002.1"/>
</dbReference>
<dbReference type="PANTHER" id="PTHR34069">
    <property type="entry name" value="3-OXOACYL-[ACYL-CARRIER-PROTEIN] SYNTHASE 3"/>
    <property type="match status" value="1"/>
</dbReference>
<name>A0A1H5IKU7_9PSED</name>
<dbReference type="CDD" id="cd00827">
    <property type="entry name" value="init_cond_enzymes"/>
    <property type="match status" value="1"/>
</dbReference>
<dbReference type="SUPFAM" id="SSF53901">
    <property type="entry name" value="Thiolase-like"/>
    <property type="match status" value="2"/>
</dbReference>
<organism evidence="1 2">
    <name type="scientific">Pseudomonas migulae</name>
    <dbReference type="NCBI Taxonomy" id="78543"/>
    <lineage>
        <taxon>Bacteria</taxon>
        <taxon>Pseudomonadati</taxon>
        <taxon>Pseudomonadota</taxon>
        <taxon>Gammaproteobacteria</taxon>
        <taxon>Pseudomonadales</taxon>
        <taxon>Pseudomonadaceae</taxon>
        <taxon>Pseudomonas</taxon>
    </lineage>
</organism>
<sequence length="492" mass="53104">MSIGITGFGAYIPRLRLNRQAVVTANAWYAPELKGKARGHRAMANWDEDSITMAVAAARDALGGQDLQGRVREVILASCTLPFAERLNAAVVAEALNLDEYTGASDVTGSQCAALAGFSQALASAASAPGTVLLTAADNRRTRAASAQELDYGDGAAALLFGREQVIAEVLGQAALSVDFIDHFRLTGREIDYYGEERWVRDEGVSRCMPQVIKRALSDSGVDAEAVAHFIFPTSLAKMDAQLAQACGIPAEAVVDGLALEVGNTGVGHGLLLLAKVLESAEPGQVIVLAQFGSGARAVVLRVTDEIKHFAVRRGVSGWLTRGREELSYTRFLTYKGQLQLERGVRGEQDKKTALSTAYRHRRAILGLVAGRCRVSGDVHFPPSRLTYTPDAAALDTQDAHPLADRLGRVLSWSAESLSSYMAPPHHYGQIDFEGGGRILMEFTDVAKGEVQTALEVEMVFRIKDIDDLRGFKRYFWKATPVHTPAPQAPLE</sequence>
<reference evidence="1 2" key="1">
    <citation type="submission" date="2016-10" db="EMBL/GenBank/DDBJ databases">
        <authorList>
            <person name="de Groot N.N."/>
        </authorList>
    </citation>
    <scope>NUCLEOTIDE SEQUENCE [LARGE SCALE GENOMIC DNA]</scope>
    <source>
        <strain evidence="1 2">BS3662</strain>
    </source>
</reference>
<dbReference type="PANTHER" id="PTHR34069:SF2">
    <property type="entry name" value="BETA-KETOACYL-[ACYL-CARRIER-PROTEIN] SYNTHASE III"/>
    <property type="match status" value="1"/>
</dbReference>
<accession>A0A1H5IKU7</accession>